<dbReference type="Proteomes" id="UP000176294">
    <property type="component" value="Unassembled WGS sequence"/>
</dbReference>
<accession>A0A1G1TF34</accession>
<evidence type="ECO:0000313" key="2">
    <source>
        <dbReference type="Proteomes" id="UP000176294"/>
    </source>
</evidence>
<organism evidence="1 2">
    <name type="scientific">Hymenobacter lapidarius</name>
    <dbReference type="NCBI Taxonomy" id="1908237"/>
    <lineage>
        <taxon>Bacteria</taxon>
        <taxon>Pseudomonadati</taxon>
        <taxon>Bacteroidota</taxon>
        <taxon>Cytophagia</taxon>
        <taxon>Cytophagales</taxon>
        <taxon>Hymenobacteraceae</taxon>
        <taxon>Hymenobacter</taxon>
    </lineage>
</organism>
<sequence>MRPPVTLTILQPCHENWAAMMPTVFWPALRRPPENSGGLHPKTDAEILAQLARAANGRTCGRFAAGSWSGCCSAPRRLPPRAGGPGI</sequence>
<reference evidence="1 2" key="1">
    <citation type="submission" date="2016-08" db="EMBL/GenBank/DDBJ databases">
        <title>Hymenobacter coccineus sp. nov., Hymenobacter lapidarius sp. nov. and Hymenobacter glacialis sp. nov., isolated from Antarctic soil.</title>
        <authorList>
            <person name="Sedlacek I."/>
            <person name="Kralova S."/>
            <person name="Kyrova K."/>
            <person name="Maslanova I."/>
            <person name="Stankova E."/>
            <person name="Vrbovska V."/>
            <person name="Nemec M."/>
            <person name="Bartak M."/>
            <person name="Svec P."/>
            <person name="Busse H.-J."/>
            <person name="Pantucek R."/>
        </authorList>
    </citation>
    <scope>NUCLEOTIDE SEQUENCE [LARGE SCALE GENOMIC DNA]</scope>
    <source>
        <strain evidence="1 2">CCM 8643</strain>
    </source>
</reference>
<comment type="caution">
    <text evidence="1">The sequence shown here is derived from an EMBL/GenBank/DDBJ whole genome shotgun (WGS) entry which is preliminary data.</text>
</comment>
<keyword evidence="2" id="KW-1185">Reference proteome</keyword>
<dbReference type="EMBL" id="MDZB01000013">
    <property type="protein sequence ID" value="OGX89484.1"/>
    <property type="molecule type" value="Genomic_DNA"/>
</dbReference>
<dbReference type="RefSeq" id="WP_070724279.1">
    <property type="nucleotide sequence ID" value="NZ_MDZB01000013.1"/>
</dbReference>
<protein>
    <submittedName>
        <fullName evidence="1">Uncharacterized protein</fullName>
    </submittedName>
</protein>
<gene>
    <name evidence="1" type="ORF">BEN47_19630</name>
</gene>
<evidence type="ECO:0000313" key="1">
    <source>
        <dbReference type="EMBL" id="OGX89484.1"/>
    </source>
</evidence>
<proteinExistence type="predicted"/>
<dbReference type="OrthoDB" id="7432683at2"/>
<dbReference type="AlphaFoldDB" id="A0A1G1TF34"/>
<name>A0A1G1TF34_9BACT</name>